<feature type="domain" description="F-box" evidence="1">
    <location>
        <begin position="45"/>
        <end position="77"/>
    </location>
</feature>
<reference evidence="2 3" key="1">
    <citation type="journal article" date="2023" name="bioRxiv">
        <title>Genome report: Whole genome sequence and annotation of Penstemon davidsonii.</title>
        <authorList>
            <person name="Ostevik K.L."/>
            <person name="Alabady M."/>
            <person name="Zhang M."/>
            <person name="Rausher M.D."/>
        </authorList>
    </citation>
    <scope>NUCLEOTIDE SEQUENCE [LARGE SCALE GENOMIC DNA]</scope>
    <source>
        <strain evidence="2">DNT005</strain>
        <tissue evidence="2">Whole leaf</tissue>
    </source>
</reference>
<sequence length="87" mass="9769">MDRSTPRTSGISSKLASLIDFKNLPEKSYVKDSRTHPLQQQTESELPPEMLEDIISRLELEDNTRASAVCKSWLVAAISVRISNKLP</sequence>
<dbReference type="InterPro" id="IPR036047">
    <property type="entry name" value="F-box-like_dom_sf"/>
</dbReference>
<dbReference type="Proteomes" id="UP001291926">
    <property type="component" value="Unassembled WGS sequence"/>
</dbReference>
<dbReference type="InterPro" id="IPR001810">
    <property type="entry name" value="F-box_dom"/>
</dbReference>
<dbReference type="Pfam" id="PF12937">
    <property type="entry name" value="F-box-like"/>
    <property type="match status" value="1"/>
</dbReference>
<keyword evidence="3" id="KW-1185">Reference proteome</keyword>
<evidence type="ECO:0000313" key="3">
    <source>
        <dbReference type="Proteomes" id="UP001291926"/>
    </source>
</evidence>
<name>A0ABR0DDF7_9LAMI</name>
<accession>A0ABR0DDF7</accession>
<protein>
    <recommendedName>
        <fullName evidence="1">F-box domain-containing protein</fullName>
    </recommendedName>
</protein>
<evidence type="ECO:0000259" key="1">
    <source>
        <dbReference type="Pfam" id="PF12937"/>
    </source>
</evidence>
<organism evidence="2 3">
    <name type="scientific">Penstemon davidsonii</name>
    <dbReference type="NCBI Taxonomy" id="160366"/>
    <lineage>
        <taxon>Eukaryota</taxon>
        <taxon>Viridiplantae</taxon>
        <taxon>Streptophyta</taxon>
        <taxon>Embryophyta</taxon>
        <taxon>Tracheophyta</taxon>
        <taxon>Spermatophyta</taxon>
        <taxon>Magnoliopsida</taxon>
        <taxon>eudicotyledons</taxon>
        <taxon>Gunneridae</taxon>
        <taxon>Pentapetalae</taxon>
        <taxon>asterids</taxon>
        <taxon>lamiids</taxon>
        <taxon>Lamiales</taxon>
        <taxon>Plantaginaceae</taxon>
        <taxon>Cheloneae</taxon>
        <taxon>Penstemon</taxon>
    </lineage>
</organism>
<proteinExistence type="predicted"/>
<comment type="caution">
    <text evidence="2">The sequence shown here is derived from an EMBL/GenBank/DDBJ whole genome shotgun (WGS) entry which is preliminary data.</text>
</comment>
<dbReference type="Gene3D" id="1.20.1280.50">
    <property type="match status" value="1"/>
</dbReference>
<dbReference type="SUPFAM" id="SSF81383">
    <property type="entry name" value="F-box domain"/>
    <property type="match status" value="1"/>
</dbReference>
<evidence type="ECO:0000313" key="2">
    <source>
        <dbReference type="EMBL" id="KAK4487276.1"/>
    </source>
</evidence>
<dbReference type="EMBL" id="JAYDYQ010002094">
    <property type="protein sequence ID" value="KAK4487276.1"/>
    <property type="molecule type" value="Genomic_DNA"/>
</dbReference>
<gene>
    <name evidence="2" type="ORF">RD792_006115</name>
</gene>